<reference evidence="19" key="2">
    <citation type="journal article" date="2012" name="G3 (Bethesda)">
        <title>Pichia sorbitophila, an interspecies yeast hybrid reveals early steps of genome resolution following polyploidization.</title>
        <authorList>
            <person name="Leh Louis V."/>
            <person name="Despons L."/>
            <person name="Friedrich A."/>
            <person name="Martin T."/>
            <person name="Durrens P."/>
            <person name="Casaregola S."/>
            <person name="Neuveglise C."/>
            <person name="Fairhead C."/>
            <person name="Marck C."/>
            <person name="Cruz J.A."/>
            <person name="Straub M.L."/>
            <person name="Kugler V."/>
            <person name="Sacerdot C."/>
            <person name="Uzunov Z."/>
            <person name="Thierry A."/>
            <person name="Weiss S."/>
            <person name="Bleykasten C."/>
            <person name="De Montigny J."/>
            <person name="Jacques N."/>
            <person name="Jung P."/>
            <person name="Lemaire M."/>
            <person name="Mallet S."/>
            <person name="Morel G."/>
            <person name="Richard G.F."/>
            <person name="Sarkar A."/>
            <person name="Savel G."/>
            <person name="Schacherer J."/>
            <person name="Seret M.L."/>
            <person name="Talla E."/>
            <person name="Samson G."/>
            <person name="Jubin C."/>
            <person name="Poulain J."/>
            <person name="Vacherie B."/>
            <person name="Barbe V."/>
            <person name="Pelletier E."/>
            <person name="Sherman D.J."/>
            <person name="Westhof E."/>
            <person name="Weissenbach J."/>
            <person name="Baret P.V."/>
            <person name="Wincker P."/>
            <person name="Gaillardin C."/>
            <person name="Dujon B."/>
            <person name="Souciet J.L."/>
        </authorList>
    </citation>
    <scope>NUCLEOTIDE SEQUENCE [LARGE SCALE GENOMIC DNA]</scope>
    <source>
        <strain evidence="19">ATCC MYA-4447 / BCRC 22081 / CBS 7064 / NBRC 10061 / NRRL Y-12695</strain>
    </source>
</reference>
<feature type="domain" description="MIR" evidence="16">
    <location>
        <begin position="356"/>
        <end position="410"/>
    </location>
</feature>
<dbReference type="UniPathway" id="UPA00378"/>
<dbReference type="FunCoup" id="G8Y9R1">
    <property type="interactions" value="1554"/>
</dbReference>
<reference evidence="17" key="1">
    <citation type="submission" date="2011-10" db="EMBL/GenBank/DDBJ databases">
        <authorList>
            <person name="Genoscope - CEA"/>
        </authorList>
    </citation>
    <scope>NUCLEOTIDE SEQUENCE</scope>
</reference>
<keyword evidence="11 14" id="KW-0472">Membrane</keyword>
<dbReference type="Gene3D" id="2.80.10.50">
    <property type="match status" value="1"/>
</dbReference>
<dbReference type="eggNOG" id="KOG3359">
    <property type="taxonomic scope" value="Eukaryota"/>
</dbReference>
<dbReference type="GO" id="GO:0004169">
    <property type="term" value="F:dolichyl-phosphate-mannose-protein mannosyltransferase activity"/>
    <property type="evidence" value="ECO:0007669"/>
    <property type="project" value="UniProtKB-UniRule"/>
</dbReference>
<feature type="transmembrane region" description="Helical" evidence="14">
    <location>
        <begin position="215"/>
        <end position="233"/>
    </location>
</feature>
<feature type="region of interest" description="Disordered" evidence="15">
    <location>
        <begin position="1"/>
        <end position="48"/>
    </location>
</feature>
<accession>G8Y9R1</accession>
<keyword evidence="9 14" id="KW-0256">Endoplasmic reticulum</keyword>
<dbReference type="PANTHER" id="PTHR10050:SF52">
    <property type="entry name" value="DOLICHYL-PHOSPHATE-MANNOSE--PROTEIN MANNOSYLTRANSFERASE 6"/>
    <property type="match status" value="1"/>
</dbReference>
<dbReference type="HOGENOM" id="CLU_008438_5_0_1"/>
<evidence type="ECO:0000313" key="18">
    <source>
        <dbReference type="EMBL" id="CCE84325.1"/>
    </source>
</evidence>
<dbReference type="InterPro" id="IPR027005">
    <property type="entry name" value="PMT-like"/>
</dbReference>
<comment type="catalytic activity">
    <reaction evidence="13 14">
        <text>a di-trans,poly-cis-dolichyl beta-D-mannosyl phosphate + L-seryl-[protein] = 3-O-(alpha-D-mannosyl)-L-seryl-[protein] + a di-trans,poly-cis-dolichyl phosphate + H(+)</text>
        <dbReference type="Rhea" id="RHEA:17377"/>
        <dbReference type="Rhea" id="RHEA-COMP:9863"/>
        <dbReference type="Rhea" id="RHEA-COMP:13546"/>
        <dbReference type="Rhea" id="RHEA-COMP:19498"/>
        <dbReference type="Rhea" id="RHEA-COMP:19501"/>
        <dbReference type="ChEBI" id="CHEBI:15378"/>
        <dbReference type="ChEBI" id="CHEBI:29999"/>
        <dbReference type="ChEBI" id="CHEBI:57683"/>
        <dbReference type="ChEBI" id="CHEBI:58211"/>
        <dbReference type="ChEBI" id="CHEBI:137321"/>
        <dbReference type="EC" id="2.4.1.109"/>
    </reaction>
</comment>
<dbReference type="Pfam" id="PF02366">
    <property type="entry name" value="PMT"/>
    <property type="match status" value="1"/>
</dbReference>
<dbReference type="EMBL" id="FO082048">
    <property type="protein sequence ID" value="CCE84325.1"/>
    <property type="molecule type" value="Genomic_DNA"/>
</dbReference>
<dbReference type="EC" id="2.4.1.109" evidence="4 14"/>
<evidence type="ECO:0000256" key="1">
    <source>
        <dbReference type="ARBA" id="ARBA00004477"/>
    </source>
</evidence>
<keyword evidence="19" id="KW-1185">Reference proteome</keyword>
<dbReference type="InterPro" id="IPR016093">
    <property type="entry name" value="MIR_motif"/>
</dbReference>
<dbReference type="PANTHER" id="PTHR10050">
    <property type="entry name" value="DOLICHYL-PHOSPHATE-MANNOSE--PROTEIN MANNOSYLTRANSFERASE"/>
    <property type="match status" value="1"/>
</dbReference>
<dbReference type="Proteomes" id="UP000005222">
    <property type="component" value="Chromosome K"/>
</dbReference>
<evidence type="ECO:0000256" key="9">
    <source>
        <dbReference type="ARBA" id="ARBA00022824"/>
    </source>
</evidence>
<evidence type="ECO:0000259" key="16">
    <source>
        <dbReference type="PROSITE" id="PS50919"/>
    </source>
</evidence>
<comment type="pathway">
    <text evidence="2 14">Protein modification; protein glycosylation.</text>
</comment>
<evidence type="ECO:0000313" key="17">
    <source>
        <dbReference type="EMBL" id="CCE83294.1"/>
    </source>
</evidence>
<evidence type="ECO:0000256" key="15">
    <source>
        <dbReference type="SAM" id="MobiDB-lite"/>
    </source>
</evidence>
<evidence type="ECO:0000256" key="11">
    <source>
        <dbReference type="ARBA" id="ARBA00023136"/>
    </source>
</evidence>
<gene>
    <name evidence="17" type="primary">Piso0_003868</name>
    <name evidence="17" type="ORF">GNLVRS01_PISO0K04344g</name>
    <name evidence="18" type="ORF">GNLVRS01_PISO0L04345g</name>
</gene>
<name>G8Y9R1_PICSO</name>
<dbReference type="AlphaFoldDB" id="G8Y9R1"/>
<evidence type="ECO:0000256" key="12">
    <source>
        <dbReference type="ARBA" id="ARBA00045085"/>
    </source>
</evidence>
<feature type="compositionally biased region" description="Basic and acidic residues" evidence="15">
    <location>
        <begin position="24"/>
        <end position="41"/>
    </location>
</feature>
<dbReference type="CDD" id="cd23284">
    <property type="entry name" value="beta-trefoil_MIR_PMT2-like"/>
    <property type="match status" value="1"/>
</dbReference>
<dbReference type="EMBL" id="FO082049">
    <property type="protein sequence ID" value="CCE83294.1"/>
    <property type="molecule type" value="Genomic_DNA"/>
</dbReference>
<evidence type="ECO:0000256" key="7">
    <source>
        <dbReference type="ARBA" id="ARBA00022692"/>
    </source>
</evidence>
<dbReference type="InParanoid" id="G8Y9R1"/>
<keyword evidence="6 14" id="KW-0808">Transferase</keyword>
<dbReference type="InterPro" id="IPR032421">
    <property type="entry name" value="PMT_4TMC"/>
</dbReference>
<keyword evidence="8" id="KW-0677">Repeat</keyword>
<dbReference type="SUPFAM" id="SSF82109">
    <property type="entry name" value="MIR domain"/>
    <property type="match status" value="1"/>
</dbReference>
<organism evidence="17 19">
    <name type="scientific">Pichia sorbitophila (strain ATCC MYA-4447 / BCRC 22081 / CBS 7064 / NBRC 10061 / NRRL Y-12695)</name>
    <name type="common">Hybrid yeast</name>
    <dbReference type="NCBI Taxonomy" id="559304"/>
    <lineage>
        <taxon>Eukaryota</taxon>
        <taxon>Fungi</taxon>
        <taxon>Dikarya</taxon>
        <taxon>Ascomycota</taxon>
        <taxon>Saccharomycotina</taxon>
        <taxon>Pichiomycetes</taxon>
        <taxon>Debaryomycetaceae</taxon>
        <taxon>Millerozyma</taxon>
    </lineage>
</organism>
<dbReference type="Proteomes" id="UP000005222">
    <property type="component" value="Chromosome L"/>
</dbReference>
<dbReference type="GO" id="GO:0005789">
    <property type="term" value="C:endoplasmic reticulum membrane"/>
    <property type="evidence" value="ECO:0007669"/>
    <property type="project" value="UniProtKB-SubCell"/>
</dbReference>
<feature type="transmembrane region" description="Helical" evidence="14">
    <location>
        <begin position="643"/>
        <end position="664"/>
    </location>
</feature>
<dbReference type="Pfam" id="PF02815">
    <property type="entry name" value="MIR"/>
    <property type="match status" value="1"/>
</dbReference>
<comment type="similarity">
    <text evidence="3 14">Belongs to the glycosyltransferase 39 family.</text>
</comment>
<dbReference type="Pfam" id="PF16192">
    <property type="entry name" value="PMT_4TMC"/>
    <property type="match status" value="1"/>
</dbReference>
<dbReference type="SMART" id="SM00472">
    <property type="entry name" value="MIR"/>
    <property type="match status" value="3"/>
</dbReference>
<feature type="transmembrane region" description="Helical" evidence="14">
    <location>
        <begin position="740"/>
        <end position="759"/>
    </location>
</feature>
<evidence type="ECO:0000256" key="10">
    <source>
        <dbReference type="ARBA" id="ARBA00022989"/>
    </source>
</evidence>
<keyword evidence="7 14" id="KW-0812">Transmembrane</keyword>
<evidence type="ECO:0000256" key="14">
    <source>
        <dbReference type="RuleBase" id="RU367007"/>
    </source>
</evidence>
<feature type="transmembrane region" description="Helical" evidence="14">
    <location>
        <begin position="245"/>
        <end position="278"/>
    </location>
</feature>
<feature type="transmembrane region" description="Helical" evidence="14">
    <location>
        <begin position="716"/>
        <end position="733"/>
    </location>
</feature>
<evidence type="ECO:0000256" key="5">
    <source>
        <dbReference type="ARBA" id="ARBA00022676"/>
    </source>
</evidence>
<dbReference type="PROSITE" id="PS50919">
    <property type="entry name" value="MIR"/>
    <property type="match status" value="3"/>
</dbReference>
<comment type="function">
    <text evidence="14">Transfers mannose from Dol-P-mannose to Ser or Thr residues on proteins.</text>
</comment>
<feature type="domain" description="MIR" evidence="16">
    <location>
        <begin position="504"/>
        <end position="562"/>
    </location>
</feature>
<keyword evidence="5 14" id="KW-0328">Glycosyltransferase</keyword>
<evidence type="ECO:0000256" key="6">
    <source>
        <dbReference type="ARBA" id="ARBA00022679"/>
    </source>
</evidence>
<evidence type="ECO:0000256" key="8">
    <source>
        <dbReference type="ARBA" id="ARBA00022737"/>
    </source>
</evidence>
<sequence>MTGESRPFASGVNSGSENGIMYRRKAEERRGNGWSDRKTESPEEDDLESIIRKTSSLKISSQQERSKIASRFVKVINPLILTILSSIVRLYRIDASPSVVWDEAHFGKFGSYYLKRSFYFDVHPPLGKLLVALSGYLAGYDGSFDFESSIDYPENCDYVMMRCFNCIFGILCTPVAYKTAVAMGFSQWTVWLISLSVVFEMMSLTLSKFILLDSFLLFFTVLCFYCLVNLHHLRVSNKLLTFKGLFWLSFTGFSIGCVCSVKWVGLFVTALIGLYVIYDLMIRTYQLISRNQKTSFKSYLAHWISRIFTLIIIPFTVYLFCFKIHFMVLKRSGEGDGSVSTLLQAALEDTKLLDGPRTVAYGSMVTLRSQGLSPNLLHSHPHLYPEGSQQQQITTYGYKDENNNFLIEFDLESGLRGEYATYENDENSTVDHTRPVKDGDVVRLVHNDSGCLLHSHPIKAPVLKSAYEVSCYSDLEHSDEKDEWIVEISKQEVSPDPFFQSEAQDELHPISTNFRLKHKVLGCYLTTTGYALPSWGYKQGEVVCKYAVFSQDKSTWWNVEDHINSALPLPEKEYVPPKPRFWKEFILLNYAMMASNNALLPDYDKFDRLSSEWWEWPILHSGLRMCGWAASEVKFFLIGNPPVTWFSTLALVVFAIYSLVLLLCYRRQTLVFPGGVFDEEWNKFILQGIFPFLGWLLHFLPFVVMGRVKYLHHYVPAQYFAIFVSGFIMEVSLRRINRHLSHLIYFVSYVMIIGVFWKLKPLCFGMNLHSSNYGHLRVLETWMV</sequence>
<feature type="transmembrane region" description="Helical" evidence="14">
    <location>
        <begin position="684"/>
        <end position="704"/>
    </location>
</feature>
<evidence type="ECO:0000313" key="19">
    <source>
        <dbReference type="Proteomes" id="UP000005222"/>
    </source>
</evidence>
<evidence type="ECO:0000256" key="3">
    <source>
        <dbReference type="ARBA" id="ARBA00007222"/>
    </source>
</evidence>
<dbReference type="InterPro" id="IPR003342">
    <property type="entry name" value="ArnT-like_N"/>
</dbReference>
<dbReference type="STRING" id="559304.G8Y9R1"/>
<evidence type="ECO:0000256" key="13">
    <source>
        <dbReference type="ARBA" id="ARBA00045102"/>
    </source>
</evidence>
<evidence type="ECO:0000256" key="4">
    <source>
        <dbReference type="ARBA" id="ARBA00012839"/>
    </source>
</evidence>
<dbReference type="OrthoDB" id="292747at2759"/>
<proteinExistence type="inferred from homology"/>
<protein>
    <recommendedName>
        <fullName evidence="4 14">Dolichyl-phosphate-mannose--protein mannosyltransferase</fullName>
        <ecNumber evidence="4 14">2.4.1.109</ecNumber>
    </recommendedName>
</protein>
<evidence type="ECO:0000256" key="2">
    <source>
        <dbReference type="ARBA" id="ARBA00004922"/>
    </source>
</evidence>
<comment type="subcellular location">
    <subcellularLocation>
        <location evidence="1 14">Endoplasmic reticulum membrane</location>
        <topology evidence="1 14">Multi-pass membrane protein</topology>
    </subcellularLocation>
</comment>
<feature type="transmembrane region" description="Helical" evidence="14">
    <location>
        <begin position="298"/>
        <end position="321"/>
    </location>
</feature>
<feature type="domain" description="MIR" evidence="16">
    <location>
        <begin position="433"/>
        <end position="489"/>
    </location>
</feature>
<comment type="catalytic activity">
    <reaction evidence="12 14">
        <text>a di-trans,poly-cis-dolichyl beta-D-mannosyl phosphate + L-threonyl-[protein] = 3-O-(alpha-D-mannosyl)-L-threonyl-[protein] + a di-trans,poly-cis-dolichyl phosphate + H(+)</text>
        <dbReference type="Rhea" id="RHEA:53396"/>
        <dbReference type="Rhea" id="RHEA-COMP:11060"/>
        <dbReference type="Rhea" id="RHEA-COMP:13547"/>
        <dbReference type="Rhea" id="RHEA-COMP:19498"/>
        <dbReference type="Rhea" id="RHEA-COMP:19501"/>
        <dbReference type="ChEBI" id="CHEBI:15378"/>
        <dbReference type="ChEBI" id="CHEBI:30013"/>
        <dbReference type="ChEBI" id="CHEBI:57683"/>
        <dbReference type="ChEBI" id="CHEBI:58211"/>
        <dbReference type="ChEBI" id="CHEBI:137323"/>
        <dbReference type="EC" id="2.4.1.109"/>
    </reaction>
</comment>
<dbReference type="InterPro" id="IPR036300">
    <property type="entry name" value="MIR_dom_sf"/>
</dbReference>
<keyword evidence="10 14" id="KW-1133">Transmembrane helix</keyword>